<proteinExistence type="predicted"/>
<reference evidence="1 2" key="1">
    <citation type="journal article" date="2023" name="Science">
        <title>Complex scaffold remodeling in plant triterpene biosynthesis.</title>
        <authorList>
            <person name="De La Pena R."/>
            <person name="Hodgson H."/>
            <person name="Liu J.C."/>
            <person name="Stephenson M.J."/>
            <person name="Martin A.C."/>
            <person name="Owen C."/>
            <person name="Harkess A."/>
            <person name="Leebens-Mack J."/>
            <person name="Jimenez L.E."/>
            <person name="Osbourn A."/>
            <person name="Sattely E.S."/>
        </authorList>
    </citation>
    <scope>NUCLEOTIDE SEQUENCE [LARGE SCALE GENOMIC DNA]</scope>
    <source>
        <strain evidence="2">cv. JPN11</strain>
        <tissue evidence="1">Leaf</tissue>
    </source>
</reference>
<gene>
    <name evidence="1" type="ORF">OWV82_000958</name>
</gene>
<sequence>MPFTKQKLSLSAIKQVITETAHHPQLLSHPSRTTSTFLSIPIPESSADQIHKTIHCVTNTHRHPSSKLFFSPLNISYADLFSPLKSPPHLFEAKRLHALLLVCGFFNYTSSDRQLGSQLVSVYVNFGCLQEALLVFDKLPNKSNNVAWNSILRGFINVGEFSKVLEFYHSMLRQGLVPDNFTYPLVLKACSGLNDLEQGRIIRDQCGSLNEARQVFDEMPERDLASWGAMIYGALQSGEWFDALCFFRRMRFEGLRPDSMILAAFLPACGRLENKQLGMLFQGCAIRSGFESDLFISNALIDMYCKCGDMDEAQRIFCEMVYKDVVSWSTLIAGCSQNSLYLKSFELYLKMNKAGIRTNPVIAAVVLPVLGKLKLLELGKEMHNYILKQAFESDVFIGSTLIDMYANCGSMTQAEHVFEFMLHSGITIWNSIIAGYSLNDDLDSAFGIFRRMRDFNLKPNSITLVSILPMCTKIGSVRLGKEIHGYATKTGLGKVISVGNSTIDMYCKCGYLKLGVMIFNQMTEKNIVTYNTIISAHGIHGHGQEAFTFFEQMKKAGIRPNKVTFVALLSASSHSGMVERGWFFYNSMINDYCIPPEMEHYSCMVDLLGRAGQLHDACNFIRRLPVEPEIDVLGSLLGACKVHNKVELAHLVGEHILQKNQKDPGHYVLLSNIYAYTHRWNDALKIRTMIKEKALVKKPGSSWIQVGSCIHSFHARGKMHPDFHKIQETLESLLLEMKDEGYMLDSSLFPHDPIDDADEVINFLC</sequence>
<evidence type="ECO:0000313" key="2">
    <source>
        <dbReference type="Proteomes" id="UP001164539"/>
    </source>
</evidence>
<evidence type="ECO:0000313" key="1">
    <source>
        <dbReference type="EMBL" id="KAJ4727938.1"/>
    </source>
</evidence>
<protein>
    <submittedName>
        <fullName evidence="1">Pentatricopeptide repeat</fullName>
    </submittedName>
</protein>
<dbReference type="Proteomes" id="UP001164539">
    <property type="component" value="Chromosome 1"/>
</dbReference>
<organism evidence="1 2">
    <name type="scientific">Melia azedarach</name>
    <name type="common">Chinaberry tree</name>
    <dbReference type="NCBI Taxonomy" id="155640"/>
    <lineage>
        <taxon>Eukaryota</taxon>
        <taxon>Viridiplantae</taxon>
        <taxon>Streptophyta</taxon>
        <taxon>Embryophyta</taxon>
        <taxon>Tracheophyta</taxon>
        <taxon>Spermatophyta</taxon>
        <taxon>Magnoliopsida</taxon>
        <taxon>eudicotyledons</taxon>
        <taxon>Gunneridae</taxon>
        <taxon>Pentapetalae</taxon>
        <taxon>rosids</taxon>
        <taxon>malvids</taxon>
        <taxon>Sapindales</taxon>
        <taxon>Meliaceae</taxon>
        <taxon>Melia</taxon>
    </lineage>
</organism>
<keyword evidence="2" id="KW-1185">Reference proteome</keyword>
<accession>A0ACC1YWN3</accession>
<dbReference type="EMBL" id="CM051394">
    <property type="protein sequence ID" value="KAJ4727938.1"/>
    <property type="molecule type" value="Genomic_DNA"/>
</dbReference>
<comment type="caution">
    <text evidence="1">The sequence shown here is derived from an EMBL/GenBank/DDBJ whole genome shotgun (WGS) entry which is preliminary data.</text>
</comment>
<name>A0ACC1YWN3_MELAZ</name>